<dbReference type="PANTHER" id="PTHR43071">
    <property type="entry name" value="2-AMINO-4-HYDROXY-6-HYDROXYMETHYLDIHYDROPTERIDINE PYROPHOSPHOKINASE"/>
    <property type="match status" value="1"/>
</dbReference>
<evidence type="ECO:0000313" key="15">
    <source>
        <dbReference type="Proteomes" id="UP000252132"/>
    </source>
</evidence>
<keyword evidence="6" id="KW-0547">Nucleotide-binding</keyword>
<dbReference type="Gene3D" id="3.30.70.560">
    <property type="entry name" value="7,8-Dihydro-6-hydroxymethylpterin-pyrophosphokinase HPPK"/>
    <property type="match status" value="1"/>
</dbReference>
<keyword evidence="7 14" id="KW-0418">Kinase</keyword>
<evidence type="ECO:0000256" key="8">
    <source>
        <dbReference type="ARBA" id="ARBA00022840"/>
    </source>
</evidence>
<dbReference type="PANTHER" id="PTHR43071:SF1">
    <property type="entry name" value="2-AMINO-4-HYDROXY-6-HYDROXYMETHYLDIHYDROPTERIDINE PYROPHOSPHOKINASE"/>
    <property type="match status" value="1"/>
</dbReference>
<dbReference type="Pfam" id="PF01288">
    <property type="entry name" value="HPPK"/>
    <property type="match status" value="1"/>
</dbReference>
<evidence type="ECO:0000256" key="5">
    <source>
        <dbReference type="ARBA" id="ARBA00022679"/>
    </source>
</evidence>
<reference evidence="14 15" key="1">
    <citation type="journal article" date="2018" name="Microbiome">
        <title>Fine metagenomic profile of the Mediterranean stratified and mixed water columns revealed by assembly and recruitment.</title>
        <authorList>
            <person name="Haro-Moreno J.M."/>
            <person name="Lopez-Perez M."/>
            <person name="De La Torre J.R."/>
            <person name="Picazo A."/>
            <person name="Camacho A."/>
            <person name="Rodriguez-Valera F."/>
        </authorList>
    </citation>
    <scope>NUCLEOTIDE SEQUENCE [LARGE SCALE GENOMIC DNA]</scope>
    <source>
        <strain evidence="14">MED-G55</strain>
    </source>
</reference>
<evidence type="ECO:0000259" key="13">
    <source>
        <dbReference type="PROSITE" id="PS00794"/>
    </source>
</evidence>
<organism evidence="14 15">
    <name type="scientific">PS1 clade bacterium</name>
    <dbReference type="NCBI Taxonomy" id="2175152"/>
    <lineage>
        <taxon>Bacteria</taxon>
        <taxon>Pseudomonadati</taxon>
        <taxon>Pseudomonadota</taxon>
        <taxon>Alphaproteobacteria</taxon>
        <taxon>PS1 clade</taxon>
    </lineage>
</organism>
<evidence type="ECO:0000256" key="7">
    <source>
        <dbReference type="ARBA" id="ARBA00022777"/>
    </source>
</evidence>
<evidence type="ECO:0000256" key="10">
    <source>
        <dbReference type="ARBA" id="ARBA00029409"/>
    </source>
</evidence>
<dbReference type="GO" id="GO:0016301">
    <property type="term" value="F:kinase activity"/>
    <property type="evidence" value="ECO:0007669"/>
    <property type="project" value="UniProtKB-KW"/>
</dbReference>
<evidence type="ECO:0000256" key="6">
    <source>
        <dbReference type="ARBA" id="ARBA00022741"/>
    </source>
</evidence>
<dbReference type="EC" id="2.7.6.3" evidence="3"/>
<dbReference type="GO" id="GO:0046654">
    <property type="term" value="P:tetrahydrofolate biosynthetic process"/>
    <property type="evidence" value="ECO:0007669"/>
    <property type="project" value="UniProtKB-UniPathway"/>
</dbReference>
<comment type="caution">
    <text evidence="14">The sequence shown here is derived from an EMBL/GenBank/DDBJ whole genome shotgun (WGS) entry which is preliminary data.</text>
</comment>
<protein>
    <recommendedName>
        <fullName evidence="4">2-amino-4-hydroxy-6-hydroxymethyldihydropteridine pyrophosphokinase</fullName>
        <ecNumber evidence="3">2.7.6.3</ecNumber>
    </recommendedName>
    <alternativeName>
        <fullName evidence="11">6-hydroxymethyl-7,8-dihydropterin pyrophosphokinase</fullName>
    </alternativeName>
    <alternativeName>
        <fullName evidence="12">7,8-dihydro-6-hydroxymethylpterin-pyrophosphokinase</fullName>
    </alternativeName>
</protein>
<keyword evidence="5 14" id="KW-0808">Transferase</keyword>
<name>A0A368E217_9PROT</name>
<dbReference type="CDD" id="cd00483">
    <property type="entry name" value="HPPK"/>
    <property type="match status" value="1"/>
</dbReference>
<dbReference type="UniPathway" id="UPA00077">
    <property type="reaction ID" value="UER00155"/>
</dbReference>
<comment type="pathway">
    <text evidence="1">Cofactor biosynthesis; tetrahydrofolate biosynthesis; 2-amino-4-hydroxy-6-hydroxymethyl-7,8-dihydropteridine diphosphate from 7,8-dihydroneopterin triphosphate: step 4/4.</text>
</comment>
<dbReference type="EMBL" id="QOQF01000007">
    <property type="protein sequence ID" value="RCL77583.1"/>
    <property type="molecule type" value="Genomic_DNA"/>
</dbReference>
<evidence type="ECO:0000256" key="3">
    <source>
        <dbReference type="ARBA" id="ARBA00013253"/>
    </source>
</evidence>
<accession>A0A368E217</accession>
<comment type="function">
    <text evidence="10">Catalyzes the transfer of pyrophosphate from adenosine triphosphate (ATP) to 6-hydroxymethyl-7,8-dihydropterin, an enzymatic step in folate biosynthesis pathway.</text>
</comment>
<evidence type="ECO:0000256" key="11">
    <source>
        <dbReference type="ARBA" id="ARBA00029766"/>
    </source>
</evidence>
<dbReference type="GO" id="GO:0046656">
    <property type="term" value="P:folic acid biosynthetic process"/>
    <property type="evidence" value="ECO:0007669"/>
    <property type="project" value="UniProtKB-KW"/>
</dbReference>
<gene>
    <name evidence="14" type="primary">folK</name>
    <name evidence="14" type="ORF">DBW69_03165</name>
</gene>
<dbReference type="GO" id="GO:0005524">
    <property type="term" value="F:ATP binding"/>
    <property type="evidence" value="ECO:0007669"/>
    <property type="project" value="UniProtKB-KW"/>
</dbReference>
<dbReference type="PROSITE" id="PS00794">
    <property type="entry name" value="HPPK"/>
    <property type="match status" value="1"/>
</dbReference>
<evidence type="ECO:0000256" key="2">
    <source>
        <dbReference type="ARBA" id="ARBA00005810"/>
    </source>
</evidence>
<keyword evidence="8" id="KW-0067">ATP-binding</keyword>
<evidence type="ECO:0000256" key="4">
    <source>
        <dbReference type="ARBA" id="ARBA00016218"/>
    </source>
</evidence>
<dbReference type="InterPro" id="IPR000550">
    <property type="entry name" value="Hppk"/>
</dbReference>
<dbReference type="NCBIfam" id="TIGR01498">
    <property type="entry name" value="folK"/>
    <property type="match status" value="1"/>
</dbReference>
<feature type="domain" description="7,8-dihydro-6-hydroxymethylpterin-pyrophosphokinase" evidence="13">
    <location>
        <begin position="101"/>
        <end position="112"/>
    </location>
</feature>
<dbReference type="Proteomes" id="UP000252132">
    <property type="component" value="Unassembled WGS sequence"/>
</dbReference>
<evidence type="ECO:0000256" key="1">
    <source>
        <dbReference type="ARBA" id="ARBA00005051"/>
    </source>
</evidence>
<dbReference type="GO" id="GO:0003848">
    <property type="term" value="F:2-amino-4-hydroxy-6-hydroxymethyldihydropteridine diphosphokinase activity"/>
    <property type="evidence" value="ECO:0007669"/>
    <property type="project" value="UniProtKB-EC"/>
</dbReference>
<dbReference type="InterPro" id="IPR035907">
    <property type="entry name" value="Hppk_sf"/>
</dbReference>
<proteinExistence type="inferred from homology"/>
<evidence type="ECO:0000256" key="9">
    <source>
        <dbReference type="ARBA" id="ARBA00022909"/>
    </source>
</evidence>
<evidence type="ECO:0000313" key="14">
    <source>
        <dbReference type="EMBL" id="RCL77583.1"/>
    </source>
</evidence>
<sequence length="174" mass="19368">MGRKRSAKLESQMILVGIGSNLSGKVGAPIETVRESLNALQSNGMKILACSNFYNTPPVGPPGQADYVNLVVRLSSVLMPHGLLDRLQAIENQFERQRSVKWGARTLDLDVLDWHGHMIQGRLNLPHHELTKRGFVLRPLMDVAPEWRDPKSGKSVSALWNGLSVTERLKIVKI</sequence>
<keyword evidence="9" id="KW-0289">Folate biosynthesis</keyword>
<evidence type="ECO:0000256" key="12">
    <source>
        <dbReference type="ARBA" id="ARBA00033413"/>
    </source>
</evidence>
<dbReference type="AlphaFoldDB" id="A0A368E217"/>
<comment type="similarity">
    <text evidence="2">Belongs to the HPPK family.</text>
</comment>
<dbReference type="SUPFAM" id="SSF55083">
    <property type="entry name" value="6-hydroxymethyl-7,8-dihydropterin pyrophosphokinase, HPPK"/>
    <property type="match status" value="1"/>
</dbReference>